<feature type="region of interest" description="Disordered" evidence="1">
    <location>
        <begin position="1"/>
        <end position="34"/>
    </location>
</feature>
<protein>
    <submittedName>
        <fullName evidence="2">Uncharacterized protein</fullName>
    </submittedName>
</protein>
<dbReference type="EMBL" id="LUCM01002799">
    <property type="protein sequence ID" value="KAA0196835.1"/>
    <property type="molecule type" value="Genomic_DNA"/>
</dbReference>
<keyword evidence="3" id="KW-1185">Reference proteome</keyword>
<organism evidence="2 3">
    <name type="scientific">Fasciolopsis buskii</name>
    <dbReference type="NCBI Taxonomy" id="27845"/>
    <lineage>
        <taxon>Eukaryota</taxon>
        <taxon>Metazoa</taxon>
        <taxon>Spiralia</taxon>
        <taxon>Lophotrochozoa</taxon>
        <taxon>Platyhelminthes</taxon>
        <taxon>Trematoda</taxon>
        <taxon>Digenea</taxon>
        <taxon>Plagiorchiida</taxon>
        <taxon>Echinostomata</taxon>
        <taxon>Echinostomatoidea</taxon>
        <taxon>Fasciolidae</taxon>
        <taxon>Fasciolopsis</taxon>
    </lineage>
</organism>
<proteinExistence type="predicted"/>
<reference evidence="2" key="1">
    <citation type="submission" date="2019-05" db="EMBL/GenBank/DDBJ databases">
        <title>Annotation for the trematode Fasciolopsis buski.</title>
        <authorList>
            <person name="Choi Y.-J."/>
        </authorList>
    </citation>
    <scope>NUCLEOTIDE SEQUENCE</scope>
    <source>
        <strain evidence="2">HT</strain>
        <tissue evidence="2">Whole worm</tissue>
    </source>
</reference>
<evidence type="ECO:0000313" key="2">
    <source>
        <dbReference type="EMBL" id="KAA0196835.1"/>
    </source>
</evidence>
<name>A0A8E0S5L2_9TREM</name>
<sequence>MMQNTDLSLRPMTPSNLPVTRSLQQQQGPQGTSCSIHSWMPPPSGMPMGHSFAAYLQPTPYSPMVWNGQQQQQPMVPACYPHQIGAFLGPSLSMPNPQQPIQSVAPRFCSSNSADLYSRTPDGQCFIKYTNSASYRVLSPRILYIAPNSSHITSGWCDPNSCISILRVTRPMASRMMTAWVEEANVVTGATSETGLSGGITCLVLVLGSALLHRWVYNKELVTVSVELLPL</sequence>
<comment type="caution">
    <text evidence="2">The sequence shown here is derived from an EMBL/GenBank/DDBJ whole genome shotgun (WGS) entry which is preliminary data.</text>
</comment>
<accession>A0A8E0S5L2</accession>
<evidence type="ECO:0000313" key="3">
    <source>
        <dbReference type="Proteomes" id="UP000728185"/>
    </source>
</evidence>
<dbReference type="AlphaFoldDB" id="A0A8E0S5L2"/>
<evidence type="ECO:0000256" key="1">
    <source>
        <dbReference type="SAM" id="MobiDB-lite"/>
    </source>
</evidence>
<dbReference type="Proteomes" id="UP000728185">
    <property type="component" value="Unassembled WGS sequence"/>
</dbReference>
<gene>
    <name evidence="2" type="ORF">FBUS_11352</name>
</gene>